<gene>
    <name evidence="2" type="primary">LOC115625995</name>
    <name evidence="3" type="synonym">LOC115625996</name>
</gene>
<protein>
    <submittedName>
        <fullName evidence="2">Uncharacterized protein LOC115625995</fullName>
    </submittedName>
    <submittedName>
        <fullName evidence="3">Uncharacterized protein LOC115625996</fullName>
    </submittedName>
</protein>
<proteinExistence type="predicted"/>
<dbReference type="RefSeq" id="XP_030377100.1">
    <property type="nucleotide sequence ID" value="XM_030521240.1"/>
</dbReference>
<dbReference type="Proteomes" id="UP000504634">
    <property type="component" value="Unplaced"/>
</dbReference>
<dbReference type="AlphaFoldDB" id="A0A6J2TNK5"/>
<name>A0A6J2TNK5_DROLE</name>
<accession>A0A6J2TNK5</accession>
<evidence type="ECO:0000313" key="1">
    <source>
        <dbReference type="Proteomes" id="UP000504634"/>
    </source>
</evidence>
<reference evidence="2 3" key="1">
    <citation type="submission" date="2025-04" db="UniProtKB">
        <authorList>
            <consortium name="RefSeq"/>
        </authorList>
    </citation>
    <scope>IDENTIFICATION</scope>
    <source>
        <strain evidence="2 3">11010-0011.00</strain>
        <tissue evidence="2 3">Whole body</tissue>
    </source>
</reference>
<evidence type="ECO:0000313" key="3">
    <source>
        <dbReference type="RefSeq" id="XP_030377101.1"/>
    </source>
</evidence>
<organism evidence="1 2">
    <name type="scientific">Drosophila lebanonensis</name>
    <name type="common">Fruit fly</name>
    <name type="synonym">Scaptodrosophila lebanonensis</name>
    <dbReference type="NCBI Taxonomy" id="7225"/>
    <lineage>
        <taxon>Eukaryota</taxon>
        <taxon>Metazoa</taxon>
        <taxon>Ecdysozoa</taxon>
        <taxon>Arthropoda</taxon>
        <taxon>Hexapoda</taxon>
        <taxon>Insecta</taxon>
        <taxon>Pterygota</taxon>
        <taxon>Neoptera</taxon>
        <taxon>Endopterygota</taxon>
        <taxon>Diptera</taxon>
        <taxon>Brachycera</taxon>
        <taxon>Muscomorpha</taxon>
        <taxon>Ephydroidea</taxon>
        <taxon>Drosophilidae</taxon>
        <taxon>Scaptodrosophila</taxon>
    </lineage>
</organism>
<dbReference type="RefSeq" id="XP_030377101.1">
    <property type="nucleotide sequence ID" value="XM_030521241.1"/>
</dbReference>
<keyword evidence="1" id="KW-1185">Reference proteome</keyword>
<sequence>MYLGPFIAGRRQRRSNYVRALASREAIPNDIVNAAAEANDVADMDAESDAFETGEPNPIAGLRAVAVQPAEPLGVEAGQVIGMGYLMNYSNDPCPSYGVVWPLSSMPFNNGMGHFYRLTLGPPERVMQLPPQVQYSPSKNEAWKLVTSSAIHGDFLQVSADLLAVRGYRDRLKFKITHYLVASERTVNIRDFWHQEVKPGARALFRLVPQKGEHRDIARILHEYYTINDLVGEINDHGNRMAIVAMQSGRWYQHAKSCSLSMPSFRLVRKCLVLVIFGKE</sequence>
<dbReference type="GeneID" id="115625995"/>
<evidence type="ECO:0000313" key="2">
    <source>
        <dbReference type="RefSeq" id="XP_030377100.1"/>
    </source>
</evidence>